<dbReference type="SUPFAM" id="SSF54593">
    <property type="entry name" value="Glyoxalase/Bleomycin resistance protein/Dihydroxybiphenyl dioxygenase"/>
    <property type="match status" value="1"/>
</dbReference>
<dbReference type="STRING" id="1385513.N780_04505"/>
<gene>
    <name evidence="1" type="ORF">N780_04505</name>
</gene>
<dbReference type="Proteomes" id="UP000030153">
    <property type="component" value="Unassembled WGS sequence"/>
</dbReference>
<dbReference type="Gene3D" id="3.10.180.10">
    <property type="entry name" value="2,3-Dihydroxybiphenyl 1,2-Dioxygenase, domain 1"/>
    <property type="match status" value="1"/>
</dbReference>
<keyword evidence="2" id="KW-1185">Reference proteome</keyword>
<dbReference type="eggNOG" id="COG0346">
    <property type="taxonomic scope" value="Bacteria"/>
</dbReference>
<evidence type="ECO:0000313" key="2">
    <source>
        <dbReference type="Proteomes" id="UP000030153"/>
    </source>
</evidence>
<dbReference type="EMBL" id="AVBG01000011">
    <property type="protein sequence ID" value="KGP90643.1"/>
    <property type="molecule type" value="Genomic_DNA"/>
</dbReference>
<evidence type="ECO:0000313" key="1">
    <source>
        <dbReference type="EMBL" id="KGP90643.1"/>
    </source>
</evidence>
<dbReference type="AlphaFoldDB" id="A0A0A2UV41"/>
<name>A0A0A2UV41_9BACI</name>
<reference evidence="1 2" key="1">
    <citation type="submission" date="2013-08" db="EMBL/GenBank/DDBJ databases">
        <title>Genome of Pontibacillus chungwhensis.</title>
        <authorList>
            <person name="Wang Q."/>
            <person name="Wang G."/>
        </authorList>
    </citation>
    <scope>NUCLEOTIDE SEQUENCE [LARGE SCALE GENOMIC DNA]</scope>
    <source>
        <strain evidence="1 2">BH030062</strain>
    </source>
</reference>
<dbReference type="InterPro" id="IPR029068">
    <property type="entry name" value="Glyas_Bleomycin-R_OHBP_Dase"/>
</dbReference>
<accession>A0A0A2UV41</accession>
<protein>
    <recommendedName>
        <fullName evidence="3">VOC domain-containing protein</fullName>
    </recommendedName>
</protein>
<comment type="caution">
    <text evidence="1">The sequence shown here is derived from an EMBL/GenBank/DDBJ whole genome shotgun (WGS) entry which is preliminary data.</text>
</comment>
<evidence type="ECO:0008006" key="3">
    <source>
        <dbReference type="Google" id="ProtNLM"/>
    </source>
</evidence>
<proteinExistence type="predicted"/>
<organism evidence="1 2">
    <name type="scientific">Pontibacillus chungwhensis BH030062</name>
    <dbReference type="NCBI Taxonomy" id="1385513"/>
    <lineage>
        <taxon>Bacteria</taxon>
        <taxon>Bacillati</taxon>
        <taxon>Bacillota</taxon>
        <taxon>Bacilli</taxon>
        <taxon>Bacillales</taxon>
        <taxon>Bacillaceae</taxon>
        <taxon>Pontibacillus</taxon>
    </lineage>
</organism>
<dbReference type="RefSeq" id="WP_052115091.1">
    <property type="nucleotide sequence ID" value="NZ_AVBG01000011.1"/>
</dbReference>
<sequence length="218" mass="25971">MQLFHYHWWMNQLEEMENFYKKLGFVTTLRVGNDKGEMQSFNPPLEWDDFRDREVTFRIIEMVKGQTNITFGYGKRNRFDHIGILVNEAEYRDIVHNAENLNLKVDEGERRTFISTPWKIRIELQRRREVVEEEETTIIHTMEMGVPFDKEHPKLLADLLNLPLLEDDGRTQIKIGNGQWNINVHSESHSRLIAVHFIKDRFNQLDPVWTKLVGNHSL</sequence>
<dbReference type="OrthoDB" id="2353168at2"/>